<dbReference type="Proteomes" id="UP000234632">
    <property type="component" value="Unassembled WGS sequence"/>
</dbReference>
<dbReference type="GO" id="GO:0016740">
    <property type="term" value="F:transferase activity"/>
    <property type="evidence" value="ECO:0007669"/>
    <property type="project" value="UniProtKB-KW"/>
</dbReference>
<evidence type="ECO:0000259" key="1">
    <source>
        <dbReference type="PROSITE" id="PS51729"/>
    </source>
</evidence>
<reference evidence="2 5" key="1">
    <citation type="submission" date="2015-11" db="EMBL/GenBank/DDBJ databases">
        <title>Complete Genome Sequence of Kocuria flava strain HO-9041.</title>
        <authorList>
            <person name="Zhou M."/>
            <person name="Dai J."/>
        </authorList>
    </citation>
    <scope>NUCLEOTIDE SEQUENCE [LARGE SCALE GENOMIC DNA]</scope>
    <source>
        <strain evidence="2 5">HO-9041</strain>
    </source>
</reference>
<dbReference type="InterPro" id="IPR031165">
    <property type="entry name" value="GNAT_YJDJ"/>
</dbReference>
<dbReference type="KEGG" id="kfv:AS188_14250"/>
<accession>A0A0U2P1G0</accession>
<reference evidence="3 7" key="3">
    <citation type="submission" date="2019-07" db="EMBL/GenBank/DDBJ databases">
        <title>Whole genome shotgun sequence of Kocuria flava NBRC 107626.</title>
        <authorList>
            <person name="Hosoyama A."/>
            <person name="Uohara A."/>
            <person name="Ohji S."/>
            <person name="Ichikawa N."/>
        </authorList>
    </citation>
    <scope>NUCLEOTIDE SEQUENCE [LARGE SCALE GENOMIC DNA]</scope>
    <source>
        <strain evidence="3 7">NBRC 107626</strain>
    </source>
</reference>
<proteinExistence type="predicted"/>
<name>A0A0U2P1G0_9MICC</name>
<evidence type="ECO:0000313" key="5">
    <source>
        <dbReference type="Proteomes" id="UP000057181"/>
    </source>
</evidence>
<evidence type="ECO:0000313" key="2">
    <source>
        <dbReference type="EMBL" id="ALU40717.1"/>
    </source>
</evidence>
<gene>
    <name evidence="2" type="ORF">AS188_14250</name>
    <name evidence="4" type="ORF">AUQ48_08400</name>
    <name evidence="3" type="ORF">KFL01_31280</name>
</gene>
<dbReference type="InterPro" id="IPR045057">
    <property type="entry name" value="Gcn5-rel_NAT"/>
</dbReference>
<dbReference type="SUPFAM" id="SSF55729">
    <property type="entry name" value="Acyl-CoA N-acyltransferases (Nat)"/>
    <property type="match status" value="1"/>
</dbReference>
<evidence type="ECO:0000313" key="3">
    <source>
        <dbReference type="EMBL" id="GEO93822.1"/>
    </source>
</evidence>
<dbReference type="Gene3D" id="3.40.630.30">
    <property type="match status" value="1"/>
</dbReference>
<evidence type="ECO:0000313" key="7">
    <source>
        <dbReference type="Proteomes" id="UP000321155"/>
    </source>
</evidence>
<dbReference type="PANTHER" id="PTHR31435:SF10">
    <property type="entry name" value="BSR4717 PROTEIN"/>
    <property type="match status" value="1"/>
</dbReference>
<protein>
    <submittedName>
        <fullName evidence="2">Acetyltransferase</fullName>
    </submittedName>
</protein>
<evidence type="ECO:0000313" key="6">
    <source>
        <dbReference type="Proteomes" id="UP000234632"/>
    </source>
</evidence>
<organism evidence="2 5">
    <name type="scientific">Kocuria flava</name>
    <dbReference type="NCBI Taxonomy" id="446860"/>
    <lineage>
        <taxon>Bacteria</taxon>
        <taxon>Bacillati</taxon>
        <taxon>Actinomycetota</taxon>
        <taxon>Actinomycetes</taxon>
        <taxon>Micrococcales</taxon>
        <taxon>Micrococcaceae</taxon>
        <taxon>Kocuria</taxon>
    </lineage>
</organism>
<keyword evidence="2" id="KW-0808">Transferase</keyword>
<dbReference type="RefSeq" id="WP_058859398.1">
    <property type="nucleotide sequence ID" value="NZ_BJZR01000202.1"/>
</dbReference>
<dbReference type="Proteomes" id="UP000057181">
    <property type="component" value="Chromosome"/>
</dbReference>
<dbReference type="STRING" id="446860.AS188_14250"/>
<dbReference type="EMBL" id="CP013254">
    <property type="protein sequence ID" value="ALU40717.1"/>
    <property type="molecule type" value="Genomic_DNA"/>
</dbReference>
<dbReference type="Pfam" id="PF14542">
    <property type="entry name" value="Acetyltransf_CG"/>
    <property type="match status" value="1"/>
</dbReference>
<evidence type="ECO:0000313" key="4">
    <source>
        <dbReference type="EMBL" id="PLC12247.1"/>
    </source>
</evidence>
<dbReference type="AlphaFoldDB" id="A0A0U2P1G0"/>
<sequence>MTDQHPAPRIHEDPSLRVVRNDDRERFELWRDEQFIGFEAFEEHEDGTVELRTTIVGEQFGRQGYARTLVTMLLEDARAQGRRVCATCPYVQEYLHRFPQYQDLLAPSCELPPAPAVREKRRRWSLPRAH</sequence>
<dbReference type="PROSITE" id="PS51729">
    <property type="entry name" value="GNAT_YJDJ"/>
    <property type="match status" value="1"/>
</dbReference>
<dbReference type="InterPro" id="IPR016181">
    <property type="entry name" value="Acyl_CoA_acyltransferase"/>
</dbReference>
<dbReference type="EMBL" id="BJZR01000202">
    <property type="protein sequence ID" value="GEO93822.1"/>
    <property type="molecule type" value="Genomic_DNA"/>
</dbReference>
<reference evidence="4 6" key="2">
    <citation type="submission" date="2015-12" db="EMBL/GenBank/DDBJ databases">
        <authorList>
            <person name="Shamseldin A."/>
            <person name="Moawad H."/>
            <person name="Abd El-Rahim W.M."/>
            <person name="Sadowsky M.J."/>
        </authorList>
    </citation>
    <scope>NUCLEOTIDE SEQUENCE [LARGE SCALE GENOMIC DNA]</scope>
    <source>
        <strain evidence="4 6">S43</strain>
    </source>
</reference>
<keyword evidence="7" id="KW-1185">Reference proteome</keyword>
<dbReference type="CDD" id="cd04301">
    <property type="entry name" value="NAT_SF"/>
    <property type="match status" value="1"/>
</dbReference>
<dbReference type="PANTHER" id="PTHR31435">
    <property type="entry name" value="PROTEIN NATD1"/>
    <property type="match status" value="1"/>
</dbReference>
<dbReference type="EMBL" id="LOMZ01000001">
    <property type="protein sequence ID" value="PLC12247.1"/>
    <property type="molecule type" value="Genomic_DNA"/>
</dbReference>
<dbReference type="Proteomes" id="UP000321155">
    <property type="component" value="Unassembled WGS sequence"/>
</dbReference>
<feature type="domain" description="N-acetyltransferase" evidence="1">
    <location>
        <begin position="19"/>
        <end position="106"/>
    </location>
</feature>